<dbReference type="InterPro" id="IPR018750">
    <property type="entry name" value="DUF2306_membrane"/>
</dbReference>
<evidence type="ECO:0000313" key="2">
    <source>
        <dbReference type="EMBL" id="KAF2649820.1"/>
    </source>
</evidence>
<proteinExistence type="predicted"/>
<name>A0A6A6SQA8_9PLEO</name>
<keyword evidence="1" id="KW-1133">Transmembrane helix</keyword>
<keyword evidence="1" id="KW-0812">Transmembrane</keyword>
<evidence type="ECO:0000313" key="3">
    <source>
        <dbReference type="Proteomes" id="UP000799324"/>
    </source>
</evidence>
<dbReference type="EMBL" id="MU004478">
    <property type="protein sequence ID" value="KAF2649820.1"/>
    <property type="molecule type" value="Genomic_DNA"/>
</dbReference>
<feature type="transmembrane region" description="Helical" evidence="1">
    <location>
        <begin position="86"/>
        <end position="108"/>
    </location>
</feature>
<feature type="transmembrane region" description="Helical" evidence="1">
    <location>
        <begin position="28"/>
        <end position="46"/>
    </location>
</feature>
<dbReference type="AlphaFoldDB" id="A0A6A6SQA8"/>
<feature type="transmembrane region" description="Helical" evidence="1">
    <location>
        <begin position="266"/>
        <end position="295"/>
    </location>
</feature>
<evidence type="ECO:0008006" key="4">
    <source>
        <dbReference type="Google" id="ProtNLM"/>
    </source>
</evidence>
<keyword evidence="3" id="KW-1185">Reference proteome</keyword>
<feature type="transmembrane region" description="Helical" evidence="1">
    <location>
        <begin position="182"/>
        <end position="206"/>
    </location>
</feature>
<reference evidence="2" key="1">
    <citation type="journal article" date="2020" name="Stud. Mycol.">
        <title>101 Dothideomycetes genomes: a test case for predicting lifestyles and emergence of pathogens.</title>
        <authorList>
            <person name="Haridas S."/>
            <person name="Albert R."/>
            <person name="Binder M."/>
            <person name="Bloem J."/>
            <person name="Labutti K."/>
            <person name="Salamov A."/>
            <person name="Andreopoulos B."/>
            <person name="Baker S."/>
            <person name="Barry K."/>
            <person name="Bills G."/>
            <person name="Bluhm B."/>
            <person name="Cannon C."/>
            <person name="Castanera R."/>
            <person name="Culley D."/>
            <person name="Daum C."/>
            <person name="Ezra D."/>
            <person name="Gonzalez J."/>
            <person name="Henrissat B."/>
            <person name="Kuo A."/>
            <person name="Liang C."/>
            <person name="Lipzen A."/>
            <person name="Lutzoni F."/>
            <person name="Magnuson J."/>
            <person name="Mondo S."/>
            <person name="Nolan M."/>
            <person name="Ohm R."/>
            <person name="Pangilinan J."/>
            <person name="Park H.-J."/>
            <person name="Ramirez L."/>
            <person name="Alfaro M."/>
            <person name="Sun H."/>
            <person name="Tritt A."/>
            <person name="Yoshinaga Y."/>
            <person name="Zwiers L.-H."/>
            <person name="Turgeon B."/>
            <person name="Goodwin S."/>
            <person name="Spatafora J."/>
            <person name="Crous P."/>
            <person name="Grigoriev I."/>
        </authorList>
    </citation>
    <scope>NUCLEOTIDE SEQUENCE</scope>
    <source>
        <strain evidence="2">CBS 122681</strain>
    </source>
</reference>
<keyword evidence="1" id="KW-0472">Membrane</keyword>
<dbReference type="OrthoDB" id="193478at2759"/>
<gene>
    <name evidence="2" type="ORF">K491DRAFT_610042</name>
</gene>
<organism evidence="2 3">
    <name type="scientific">Lophiostoma macrostomum CBS 122681</name>
    <dbReference type="NCBI Taxonomy" id="1314788"/>
    <lineage>
        <taxon>Eukaryota</taxon>
        <taxon>Fungi</taxon>
        <taxon>Dikarya</taxon>
        <taxon>Ascomycota</taxon>
        <taxon>Pezizomycotina</taxon>
        <taxon>Dothideomycetes</taxon>
        <taxon>Pleosporomycetidae</taxon>
        <taxon>Pleosporales</taxon>
        <taxon>Lophiostomataceae</taxon>
        <taxon>Lophiostoma</taxon>
    </lineage>
</organism>
<accession>A0A6A6SQA8</accession>
<dbReference type="Proteomes" id="UP000799324">
    <property type="component" value="Unassembled WGS sequence"/>
</dbReference>
<sequence>MVAPTRPPRNGFNTFMRRIYNPIGFSKAYNFILWFIFAGAFFGFTLSRLMYLNLYGIFCAADAGGGGAAPGECYYYLGFTQEKIGIILHLGGVLPASILAVIQFIPAVRHRAIIVHRINGYLALLLYVVSLVGVFMIARHAFGGGLDIQSWIGTLAIMTMGSFVLAWVNIKRLQIEEHRAWMLRGWFYAGCIITIRFIMIISAIIVSSLGTYYTSRPCAQLAYIYSNSSTPTTDFYPICEAYFDGSNPTQEAVVKANMDGEDPNQIGVALGMSFGMACWVALAIHAIGVEVYLHLTPRETERLRKVSYQRQLEAGMSNPGSAGLVVQKYGDAEPWIYKEEGWESKAKRGSGLDTVDEDTWRRSSDVML</sequence>
<feature type="transmembrane region" description="Helical" evidence="1">
    <location>
        <begin position="148"/>
        <end position="170"/>
    </location>
</feature>
<evidence type="ECO:0000256" key="1">
    <source>
        <dbReference type="SAM" id="Phobius"/>
    </source>
</evidence>
<dbReference type="Pfam" id="PF10067">
    <property type="entry name" value="DUF2306"/>
    <property type="match status" value="1"/>
</dbReference>
<feature type="transmembrane region" description="Helical" evidence="1">
    <location>
        <begin position="120"/>
        <end position="142"/>
    </location>
</feature>
<protein>
    <recommendedName>
        <fullName evidence="4">DUF2306 domain-containing protein</fullName>
    </recommendedName>
</protein>